<evidence type="ECO:0000259" key="2">
    <source>
        <dbReference type="Pfam" id="PF22348"/>
    </source>
</evidence>
<dbReference type="Pfam" id="PF22348">
    <property type="entry name" value="ColA_N"/>
    <property type="match status" value="1"/>
</dbReference>
<accession>A0ABY5CUH3</accession>
<name>A0ABY5CUH3_9GAMM</name>
<evidence type="ECO:0000256" key="1">
    <source>
        <dbReference type="SAM" id="MobiDB-lite"/>
    </source>
</evidence>
<evidence type="ECO:0000313" key="3">
    <source>
        <dbReference type="EMBL" id="USV01473.1"/>
    </source>
</evidence>
<evidence type="ECO:0000313" key="4">
    <source>
        <dbReference type="Proteomes" id="UP001056873"/>
    </source>
</evidence>
<keyword evidence="4" id="KW-1185">Reference proteome</keyword>
<proteinExistence type="predicted"/>
<dbReference type="InterPro" id="IPR055023">
    <property type="entry name" value="ColA_N"/>
</dbReference>
<feature type="domain" description="Colicin-A N-terminal" evidence="2">
    <location>
        <begin position="61"/>
        <end position="86"/>
    </location>
</feature>
<dbReference type="Proteomes" id="UP001056873">
    <property type="component" value="Chromosome"/>
</dbReference>
<feature type="region of interest" description="Disordered" evidence="1">
    <location>
        <begin position="1"/>
        <end position="58"/>
    </location>
</feature>
<reference evidence="3" key="1">
    <citation type="journal article" date="2022" name="BMC Genomics">
        <title>Genome sequence of the entomopathogenic Serratia entomophila isolate 626 and characterisation of the species specific itaconate degradation pathway.</title>
        <authorList>
            <person name="Vaughan A.L."/>
            <person name="Altermann E."/>
            <person name="Glare T.R."/>
            <person name="Hurst M.R.H."/>
        </authorList>
    </citation>
    <scope>NUCLEOTIDE SEQUENCE</scope>
    <source>
        <strain evidence="3">626</strain>
    </source>
</reference>
<dbReference type="RefSeq" id="WP_252961350.1">
    <property type="nucleotide sequence ID" value="NZ_CAMIPH010000002.1"/>
</dbReference>
<dbReference type="Gene3D" id="2.30.30.970">
    <property type="match status" value="1"/>
</dbReference>
<organism evidence="3 4">
    <name type="scientific">Serratia entomophila</name>
    <dbReference type="NCBI Taxonomy" id="42906"/>
    <lineage>
        <taxon>Bacteria</taxon>
        <taxon>Pseudomonadati</taxon>
        <taxon>Pseudomonadota</taxon>
        <taxon>Gammaproteobacteria</taxon>
        <taxon>Enterobacterales</taxon>
        <taxon>Yersiniaceae</taxon>
        <taxon>Serratia</taxon>
    </lineage>
</organism>
<gene>
    <name evidence="3" type="ORF">KFQ06_02745</name>
</gene>
<sequence length="87" mass="9218">MFFNVNARFSLQSPDGEENMTVSGDRDRPGPTESTGNNGGDRDNSGSSTGVETLNVGDSYMTPFGPVVIDRNGQPTMNGIVMTAENT</sequence>
<dbReference type="EMBL" id="CP074347">
    <property type="protein sequence ID" value="USV01473.1"/>
    <property type="molecule type" value="Genomic_DNA"/>
</dbReference>
<protein>
    <recommendedName>
        <fullName evidence="2">Colicin-A N-terminal domain-containing protein</fullName>
    </recommendedName>
</protein>